<dbReference type="CDD" id="cd09023">
    <property type="entry name" value="Aldose_epim_Ec_c4013"/>
    <property type="match status" value="1"/>
</dbReference>
<dbReference type="Gene3D" id="2.70.98.10">
    <property type="match status" value="1"/>
</dbReference>
<dbReference type="Proteomes" id="UP001595818">
    <property type="component" value="Unassembled WGS sequence"/>
</dbReference>
<dbReference type="EMBL" id="JBHSJJ010000015">
    <property type="protein sequence ID" value="MFC4874134.1"/>
    <property type="molecule type" value="Genomic_DNA"/>
</dbReference>
<accession>A0ABV9T6U8</accession>
<evidence type="ECO:0000313" key="4">
    <source>
        <dbReference type="EMBL" id="MFC4874134.1"/>
    </source>
</evidence>
<proteinExistence type="predicted"/>
<sequence length="365" mass="40662">MPETPDSTSLPWKGKVGHVSQIGGIETSVLDNGPGRGVRIAWVDTGAGLRYKVVLDRAMDIAEAFYLQHGLSWISQVGITPPSRFSDKGVDWLRTFTGGFLTTCGLSHVGGPEEDDFGQRGLHGHISNLPAEVVSIKQPDPFSGDLDMHISGVIRETKVFGPHLMLKRTISGKLGQPFLEIKDEVVNQSNITVPHMLLYHFNFGWPLVDEGTEIIWKGDWSARDGSKNNRIFNRNNNFKKCPAPLQAHAGTGEDVAFIKPEADHSGSCKAGFYNPKLDLATVLIFKKEQLPWLVNWQHWGENEYVTALEPATHPPIGQSQAREERTLIELGPGEKREYELRFEILGTETEKKSLLEINNYSTIQQ</sequence>
<organism evidence="4 5">
    <name type="scientific">Negadavirga shengliensis</name>
    <dbReference type="NCBI Taxonomy" id="1389218"/>
    <lineage>
        <taxon>Bacteria</taxon>
        <taxon>Pseudomonadati</taxon>
        <taxon>Bacteroidota</taxon>
        <taxon>Cytophagia</taxon>
        <taxon>Cytophagales</taxon>
        <taxon>Cyclobacteriaceae</taxon>
        <taxon>Negadavirga</taxon>
    </lineage>
</organism>
<keyword evidence="3" id="KW-0106">Calcium</keyword>
<comment type="cofactor">
    <cofactor evidence="1">
        <name>Ca(2+)</name>
        <dbReference type="ChEBI" id="CHEBI:29108"/>
    </cofactor>
</comment>
<evidence type="ECO:0000256" key="1">
    <source>
        <dbReference type="ARBA" id="ARBA00001913"/>
    </source>
</evidence>
<dbReference type="Pfam" id="PF14486">
    <property type="entry name" value="DUF4432"/>
    <property type="match status" value="1"/>
</dbReference>
<gene>
    <name evidence="4" type="ORF">ACFPFU_20685</name>
</gene>
<evidence type="ECO:0000256" key="3">
    <source>
        <dbReference type="ARBA" id="ARBA00022837"/>
    </source>
</evidence>
<comment type="subunit">
    <text evidence="2">Monomer.</text>
</comment>
<evidence type="ECO:0000313" key="5">
    <source>
        <dbReference type="Proteomes" id="UP001595818"/>
    </source>
</evidence>
<name>A0ABV9T6U8_9BACT</name>
<dbReference type="InterPro" id="IPR027839">
    <property type="entry name" value="DUF4432"/>
</dbReference>
<protein>
    <submittedName>
        <fullName evidence="4">Aldose 1-epimerase family protein</fullName>
    </submittedName>
</protein>
<comment type="caution">
    <text evidence="4">The sequence shown here is derived from an EMBL/GenBank/DDBJ whole genome shotgun (WGS) entry which is preliminary data.</text>
</comment>
<dbReference type="InterPro" id="IPR014718">
    <property type="entry name" value="GH-type_carb-bd"/>
</dbReference>
<keyword evidence="5" id="KW-1185">Reference proteome</keyword>
<reference evidence="5" key="1">
    <citation type="journal article" date="2019" name="Int. J. Syst. Evol. Microbiol.">
        <title>The Global Catalogue of Microorganisms (GCM) 10K type strain sequencing project: providing services to taxonomists for standard genome sequencing and annotation.</title>
        <authorList>
            <consortium name="The Broad Institute Genomics Platform"/>
            <consortium name="The Broad Institute Genome Sequencing Center for Infectious Disease"/>
            <person name="Wu L."/>
            <person name="Ma J."/>
        </authorList>
    </citation>
    <scope>NUCLEOTIDE SEQUENCE [LARGE SCALE GENOMIC DNA]</scope>
    <source>
        <strain evidence="5">CGMCC 4.7466</strain>
    </source>
</reference>
<dbReference type="RefSeq" id="WP_377067687.1">
    <property type="nucleotide sequence ID" value="NZ_JBHSJJ010000015.1"/>
</dbReference>
<evidence type="ECO:0000256" key="2">
    <source>
        <dbReference type="ARBA" id="ARBA00011245"/>
    </source>
</evidence>